<keyword evidence="4" id="KW-1185">Reference proteome</keyword>
<keyword evidence="1" id="KW-1133">Transmembrane helix</keyword>
<accession>A0AAW0AQZ8</accession>
<evidence type="ECO:0000313" key="4">
    <source>
        <dbReference type="Proteomes" id="UP001362999"/>
    </source>
</evidence>
<feature type="transmembrane region" description="Helical" evidence="1">
    <location>
        <begin position="92"/>
        <end position="112"/>
    </location>
</feature>
<dbReference type="AlphaFoldDB" id="A0AAW0AQZ8"/>
<evidence type="ECO:0000313" key="3">
    <source>
        <dbReference type="EMBL" id="KAK7015401.1"/>
    </source>
</evidence>
<evidence type="ECO:0000256" key="2">
    <source>
        <dbReference type="SAM" id="SignalP"/>
    </source>
</evidence>
<keyword evidence="2" id="KW-0732">Signal</keyword>
<feature type="chain" id="PRO_5043922965" evidence="2">
    <location>
        <begin position="27"/>
        <end position="241"/>
    </location>
</feature>
<protein>
    <submittedName>
        <fullName evidence="3">Uncharacterized protein</fullName>
    </submittedName>
</protein>
<sequence>MSALSTFFASFLVFFATFSAYSVSLAWSNASFCSITSSAVRCRPLPPGNIKCCREPSRVELHLEVARSKKAGKGSHYLFGASYLEVELDSTWLAATLFVTQAICISSVFLAAENIHKTTSKYQGVEYCSHQNISNSGPALWRRPRSTSLSTTTTTSNVKIVAARGQAGHEPKVVRLTGVALWVHSSSITREPLCDWASKPIAPSAWPQNQGSPYSQWLEHIGYKRHAGMFDHTSASLIPKQ</sequence>
<dbReference type="Proteomes" id="UP001362999">
    <property type="component" value="Unassembled WGS sequence"/>
</dbReference>
<reference evidence="3 4" key="1">
    <citation type="journal article" date="2024" name="J Genomics">
        <title>Draft genome sequencing and assembly of Favolaschia claudopus CIRM-BRFM 2984 isolated from oak limbs.</title>
        <authorList>
            <person name="Navarro D."/>
            <person name="Drula E."/>
            <person name="Chaduli D."/>
            <person name="Cazenave R."/>
            <person name="Ahrendt S."/>
            <person name="Wang J."/>
            <person name="Lipzen A."/>
            <person name="Daum C."/>
            <person name="Barry K."/>
            <person name="Grigoriev I.V."/>
            <person name="Favel A."/>
            <person name="Rosso M.N."/>
            <person name="Martin F."/>
        </authorList>
    </citation>
    <scope>NUCLEOTIDE SEQUENCE [LARGE SCALE GENOMIC DNA]</scope>
    <source>
        <strain evidence="3 4">CIRM-BRFM 2984</strain>
    </source>
</reference>
<feature type="signal peptide" evidence="2">
    <location>
        <begin position="1"/>
        <end position="26"/>
    </location>
</feature>
<comment type="caution">
    <text evidence="3">The sequence shown here is derived from an EMBL/GenBank/DDBJ whole genome shotgun (WGS) entry which is preliminary data.</text>
</comment>
<keyword evidence="1" id="KW-0812">Transmembrane</keyword>
<keyword evidence="1" id="KW-0472">Membrane</keyword>
<dbReference type="EMBL" id="JAWWNJ010000054">
    <property type="protein sequence ID" value="KAK7015401.1"/>
    <property type="molecule type" value="Genomic_DNA"/>
</dbReference>
<organism evidence="3 4">
    <name type="scientific">Favolaschia claudopus</name>
    <dbReference type="NCBI Taxonomy" id="2862362"/>
    <lineage>
        <taxon>Eukaryota</taxon>
        <taxon>Fungi</taxon>
        <taxon>Dikarya</taxon>
        <taxon>Basidiomycota</taxon>
        <taxon>Agaricomycotina</taxon>
        <taxon>Agaricomycetes</taxon>
        <taxon>Agaricomycetidae</taxon>
        <taxon>Agaricales</taxon>
        <taxon>Marasmiineae</taxon>
        <taxon>Mycenaceae</taxon>
        <taxon>Favolaschia</taxon>
    </lineage>
</organism>
<gene>
    <name evidence="3" type="ORF">R3P38DRAFT_2786890</name>
</gene>
<proteinExistence type="predicted"/>
<evidence type="ECO:0000256" key="1">
    <source>
        <dbReference type="SAM" id="Phobius"/>
    </source>
</evidence>
<name>A0AAW0AQZ8_9AGAR</name>